<feature type="transmembrane region" description="Helical" evidence="6">
    <location>
        <begin position="28"/>
        <end position="50"/>
    </location>
</feature>
<evidence type="ECO:0000256" key="7">
    <source>
        <dbReference type="SAM" id="SignalP"/>
    </source>
</evidence>
<dbReference type="InterPro" id="IPR003689">
    <property type="entry name" value="ZIP"/>
</dbReference>
<dbReference type="GO" id="GO:0140410">
    <property type="term" value="F:monoatomic cation:bicarbonate symporter activity"/>
    <property type="evidence" value="ECO:0007669"/>
    <property type="project" value="TreeGrafter"/>
</dbReference>
<evidence type="ECO:0000313" key="9">
    <source>
        <dbReference type="Proteomes" id="UP000692954"/>
    </source>
</evidence>
<dbReference type="OrthoDB" id="6096490at2759"/>
<name>A0A8S1LSC1_9CILI</name>
<organism evidence="8 9">
    <name type="scientific">Paramecium sonneborni</name>
    <dbReference type="NCBI Taxonomy" id="65129"/>
    <lineage>
        <taxon>Eukaryota</taxon>
        <taxon>Sar</taxon>
        <taxon>Alveolata</taxon>
        <taxon>Ciliophora</taxon>
        <taxon>Intramacronucleata</taxon>
        <taxon>Oligohymenophorea</taxon>
        <taxon>Peniculida</taxon>
        <taxon>Parameciidae</taxon>
        <taxon>Paramecium</taxon>
    </lineage>
</organism>
<evidence type="ECO:0000256" key="2">
    <source>
        <dbReference type="ARBA" id="ARBA00006939"/>
    </source>
</evidence>
<keyword evidence="3 6" id="KW-0812">Transmembrane</keyword>
<dbReference type="PANTHER" id="PTHR12191">
    <property type="entry name" value="SOLUTE CARRIER FAMILY 39"/>
    <property type="match status" value="1"/>
</dbReference>
<reference evidence="8" key="1">
    <citation type="submission" date="2021-01" db="EMBL/GenBank/DDBJ databases">
        <authorList>
            <consortium name="Genoscope - CEA"/>
            <person name="William W."/>
        </authorList>
    </citation>
    <scope>NUCLEOTIDE SEQUENCE</scope>
</reference>
<dbReference type="GO" id="GO:0030003">
    <property type="term" value="P:intracellular monoatomic cation homeostasis"/>
    <property type="evidence" value="ECO:0007669"/>
    <property type="project" value="TreeGrafter"/>
</dbReference>
<keyword evidence="4 6" id="KW-1133">Transmembrane helix</keyword>
<dbReference type="GO" id="GO:0005886">
    <property type="term" value="C:plasma membrane"/>
    <property type="evidence" value="ECO:0007669"/>
    <property type="project" value="TreeGrafter"/>
</dbReference>
<dbReference type="AlphaFoldDB" id="A0A8S1LSC1"/>
<gene>
    <name evidence="8" type="ORF">PSON_ATCC_30995.1.T0250145</name>
</gene>
<dbReference type="EMBL" id="CAJJDN010000025">
    <property type="protein sequence ID" value="CAD8069232.1"/>
    <property type="molecule type" value="Genomic_DNA"/>
</dbReference>
<dbReference type="PANTHER" id="PTHR12191:SF37">
    <property type="entry name" value="ZINC TRANSPORTER FOI"/>
    <property type="match status" value="1"/>
</dbReference>
<comment type="caution">
    <text evidence="8">The sequence shown here is derived from an EMBL/GenBank/DDBJ whole genome shotgun (WGS) entry which is preliminary data.</text>
</comment>
<evidence type="ECO:0000256" key="3">
    <source>
        <dbReference type="ARBA" id="ARBA00022692"/>
    </source>
</evidence>
<sequence>MNHHNFIILFSLIQTVFCEPTSSERWGYGFLASFAVSMIGFVVSILIIILKNFSKGETAKQVMKVLIGFAVGSLLGDSFIHLIPHSFISHDHGHEEEDHDHEEEDHDHHRLLNEEEIIEEEEEDISKEFLTSMLLILGVLSLFYEFKKSST</sequence>
<dbReference type="Pfam" id="PF02535">
    <property type="entry name" value="Zip"/>
    <property type="match status" value="1"/>
</dbReference>
<keyword evidence="9" id="KW-1185">Reference proteome</keyword>
<feature type="chain" id="PRO_5035774328" evidence="7">
    <location>
        <begin position="19"/>
        <end position="151"/>
    </location>
</feature>
<keyword evidence="7" id="KW-0732">Signal</keyword>
<feature type="transmembrane region" description="Helical" evidence="6">
    <location>
        <begin position="62"/>
        <end position="83"/>
    </location>
</feature>
<proteinExistence type="inferred from homology"/>
<protein>
    <submittedName>
        <fullName evidence="8">Uncharacterized protein</fullName>
    </submittedName>
</protein>
<evidence type="ECO:0000256" key="4">
    <source>
        <dbReference type="ARBA" id="ARBA00022989"/>
    </source>
</evidence>
<accession>A0A8S1LSC1</accession>
<keyword evidence="5 6" id="KW-0472">Membrane</keyword>
<feature type="transmembrane region" description="Helical" evidence="6">
    <location>
        <begin position="129"/>
        <end position="146"/>
    </location>
</feature>
<feature type="signal peptide" evidence="7">
    <location>
        <begin position="1"/>
        <end position="18"/>
    </location>
</feature>
<dbReference type="Proteomes" id="UP000692954">
    <property type="component" value="Unassembled WGS sequence"/>
</dbReference>
<comment type="subcellular location">
    <subcellularLocation>
        <location evidence="1">Membrane</location>
        <topology evidence="1">Multi-pass membrane protein</topology>
    </subcellularLocation>
</comment>
<dbReference type="GO" id="GO:0071578">
    <property type="term" value="P:zinc ion import across plasma membrane"/>
    <property type="evidence" value="ECO:0007669"/>
    <property type="project" value="TreeGrafter"/>
</dbReference>
<evidence type="ECO:0000313" key="8">
    <source>
        <dbReference type="EMBL" id="CAD8069232.1"/>
    </source>
</evidence>
<dbReference type="GO" id="GO:0005385">
    <property type="term" value="F:zinc ion transmembrane transporter activity"/>
    <property type="evidence" value="ECO:0007669"/>
    <property type="project" value="TreeGrafter"/>
</dbReference>
<dbReference type="InterPro" id="IPR050799">
    <property type="entry name" value="ZIP_Transporter"/>
</dbReference>
<evidence type="ECO:0000256" key="5">
    <source>
        <dbReference type="ARBA" id="ARBA00023136"/>
    </source>
</evidence>
<evidence type="ECO:0000256" key="1">
    <source>
        <dbReference type="ARBA" id="ARBA00004141"/>
    </source>
</evidence>
<comment type="similarity">
    <text evidence="2">Belongs to the ZIP transporter (TC 2.A.5) family.</text>
</comment>
<evidence type="ECO:0000256" key="6">
    <source>
        <dbReference type="SAM" id="Phobius"/>
    </source>
</evidence>